<name>A0A0D3IBU7_EMIH1</name>
<dbReference type="HOGENOM" id="CLU_2255259_0_0_1"/>
<dbReference type="Proteomes" id="UP000013827">
    <property type="component" value="Unassembled WGS sequence"/>
</dbReference>
<organism evidence="2 3">
    <name type="scientific">Emiliania huxleyi (strain CCMP1516)</name>
    <dbReference type="NCBI Taxonomy" id="280463"/>
    <lineage>
        <taxon>Eukaryota</taxon>
        <taxon>Haptista</taxon>
        <taxon>Haptophyta</taxon>
        <taxon>Prymnesiophyceae</taxon>
        <taxon>Isochrysidales</taxon>
        <taxon>Noelaerhabdaceae</taxon>
        <taxon>Emiliania</taxon>
    </lineage>
</organism>
<dbReference type="InterPro" id="IPR013730">
    <property type="entry name" value="Fyv7/TAP26"/>
</dbReference>
<keyword evidence="3" id="KW-1185">Reference proteome</keyword>
<evidence type="ECO:0008006" key="4">
    <source>
        <dbReference type="Google" id="ProtNLM"/>
    </source>
</evidence>
<sequence>MSCALVLACRFVSMAPQSRSRSTYVPPAWKQQRQKKKQVERWKTALARKSWEEQQREVEAAREEERRAHEERSQAVAAAQRRRAETSAKLKKRTRRGQPVLSNQVDVILQKLGAGSS</sequence>
<reference evidence="2" key="2">
    <citation type="submission" date="2024-10" db="UniProtKB">
        <authorList>
            <consortium name="EnsemblProtists"/>
        </authorList>
    </citation>
    <scope>IDENTIFICATION</scope>
</reference>
<dbReference type="KEGG" id="ehx:EMIHUDRAFT_248969"/>
<proteinExistence type="predicted"/>
<protein>
    <recommendedName>
        <fullName evidence="4">rRNA-processing protein</fullName>
    </recommendedName>
</protein>
<accession>A0A0D3IBU7</accession>
<dbReference type="GeneID" id="17254880"/>
<dbReference type="Pfam" id="PF08524">
    <property type="entry name" value="rRNA_processing"/>
    <property type="match status" value="1"/>
</dbReference>
<feature type="region of interest" description="Disordered" evidence="1">
    <location>
        <begin position="51"/>
        <end position="101"/>
    </location>
</feature>
<feature type="compositionally biased region" description="Basic and acidic residues" evidence="1">
    <location>
        <begin position="51"/>
        <end position="73"/>
    </location>
</feature>
<dbReference type="AlphaFoldDB" id="A0A0D3IBU7"/>
<dbReference type="PaxDb" id="2903-EOD08732"/>
<evidence type="ECO:0000313" key="3">
    <source>
        <dbReference type="Proteomes" id="UP000013827"/>
    </source>
</evidence>
<evidence type="ECO:0000256" key="1">
    <source>
        <dbReference type="SAM" id="MobiDB-lite"/>
    </source>
</evidence>
<dbReference type="RefSeq" id="XP_005761161.1">
    <property type="nucleotide sequence ID" value="XM_005761104.1"/>
</dbReference>
<dbReference type="EnsemblProtists" id="EOD08732">
    <property type="protein sequence ID" value="EOD08732"/>
    <property type="gene ID" value="EMIHUDRAFT_248969"/>
</dbReference>
<reference evidence="3" key="1">
    <citation type="journal article" date="2013" name="Nature">
        <title>Pan genome of the phytoplankton Emiliania underpins its global distribution.</title>
        <authorList>
            <person name="Read B.A."/>
            <person name="Kegel J."/>
            <person name="Klute M.J."/>
            <person name="Kuo A."/>
            <person name="Lefebvre S.C."/>
            <person name="Maumus F."/>
            <person name="Mayer C."/>
            <person name="Miller J."/>
            <person name="Monier A."/>
            <person name="Salamov A."/>
            <person name="Young J."/>
            <person name="Aguilar M."/>
            <person name="Claverie J.M."/>
            <person name="Frickenhaus S."/>
            <person name="Gonzalez K."/>
            <person name="Herman E.K."/>
            <person name="Lin Y.C."/>
            <person name="Napier J."/>
            <person name="Ogata H."/>
            <person name="Sarno A.F."/>
            <person name="Shmutz J."/>
            <person name="Schroeder D."/>
            <person name="de Vargas C."/>
            <person name="Verret F."/>
            <person name="von Dassow P."/>
            <person name="Valentin K."/>
            <person name="Van de Peer Y."/>
            <person name="Wheeler G."/>
            <person name="Dacks J.B."/>
            <person name="Delwiche C.F."/>
            <person name="Dyhrman S.T."/>
            <person name="Glockner G."/>
            <person name="John U."/>
            <person name="Richards T."/>
            <person name="Worden A.Z."/>
            <person name="Zhang X."/>
            <person name="Grigoriev I.V."/>
            <person name="Allen A.E."/>
            <person name="Bidle K."/>
            <person name="Borodovsky M."/>
            <person name="Bowler C."/>
            <person name="Brownlee C."/>
            <person name="Cock J.M."/>
            <person name="Elias M."/>
            <person name="Gladyshev V.N."/>
            <person name="Groth M."/>
            <person name="Guda C."/>
            <person name="Hadaegh A."/>
            <person name="Iglesias-Rodriguez M.D."/>
            <person name="Jenkins J."/>
            <person name="Jones B.M."/>
            <person name="Lawson T."/>
            <person name="Leese F."/>
            <person name="Lindquist E."/>
            <person name="Lobanov A."/>
            <person name="Lomsadze A."/>
            <person name="Malik S.B."/>
            <person name="Marsh M.E."/>
            <person name="Mackinder L."/>
            <person name="Mock T."/>
            <person name="Mueller-Roeber B."/>
            <person name="Pagarete A."/>
            <person name="Parker M."/>
            <person name="Probert I."/>
            <person name="Quesneville H."/>
            <person name="Raines C."/>
            <person name="Rensing S.A."/>
            <person name="Riano-Pachon D.M."/>
            <person name="Richier S."/>
            <person name="Rokitta S."/>
            <person name="Shiraiwa Y."/>
            <person name="Soanes D.M."/>
            <person name="van der Giezen M."/>
            <person name="Wahlund T.M."/>
            <person name="Williams B."/>
            <person name="Wilson W."/>
            <person name="Wolfe G."/>
            <person name="Wurch L.L."/>
        </authorList>
    </citation>
    <scope>NUCLEOTIDE SEQUENCE</scope>
</reference>
<evidence type="ECO:0000313" key="2">
    <source>
        <dbReference type="EnsemblProtists" id="EOD08732"/>
    </source>
</evidence>